<evidence type="ECO:0000313" key="3">
    <source>
        <dbReference type="Proteomes" id="UP000509579"/>
    </source>
</evidence>
<keyword evidence="2" id="KW-0614">Plasmid</keyword>
<evidence type="ECO:0000259" key="1">
    <source>
        <dbReference type="Pfam" id="PF06054"/>
    </source>
</evidence>
<feature type="domain" description="Competence protein CoiA nuclease-like" evidence="1">
    <location>
        <begin position="53"/>
        <end position="148"/>
    </location>
</feature>
<organism evidence="2 3">
    <name type="scientific">Comamonas antarctica</name>
    <dbReference type="NCBI Taxonomy" id="2743470"/>
    <lineage>
        <taxon>Bacteria</taxon>
        <taxon>Pseudomonadati</taxon>
        <taxon>Pseudomonadota</taxon>
        <taxon>Betaproteobacteria</taxon>
        <taxon>Burkholderiales</taxon>
        <taxon>Comamonadaceae</taxon>
        <taxon>Comamonas</taxon>
    </lineage>
</organism>
<dbReference type="Proteomes" id="UP000509579">
    <property type="component" value="Plasmid unnamed1"/>
</dbReference>
<gene>
    <name evidence="2" type="ORF">HUK68_21290</name>
</gene>
<reference evidence="2 3" key="1">
    <citation type="submission" date="2020-06" db="EMBL/GenBank/DDBJ databases">
        <title>Acidovorax antarctica sp. nov., isolated from Corinth ice sheet soil, Antarctic Fields Peninsula.</title>
        <authorList>
            <person name="Xu Q."/>
            <person name="Peng F."/>
        </authorList>
    </citation>
    <scope>NUCLEOTIDE SEQUENCE [LARGE SCALE GENOMIC DNA]</scope>
    <source>
        <strain evidence="2 3">16-35-5</strain>
        <plasmid evidence="2 3">unnamed1</plasmid>
    </source>
</reference>
<dbReference type="EMBL" id="CP054841">
    <property type="protein sequence ID" value="QKV55454.1"/>
    <property type="molecule type" value="Genomic_DNA"/>
</dbReference>
<sequence length="223" mass="25488">MSYQTDDWERMKATSNRGSYVMSCCKSPAVLKTSILGIHFFSHVSDECFTAPETIWHRDAKSSVVAALDALKIKSQEEVSGVTPDGQKWRADVFFEHCGRRFAIELQHTPQTLSEFMRRQQRYEASSVKCYWVVRTEVFLRLQKATVQYALKRFHGGKLPVDGVGTGAIPELPVAMLQPGTEQPMQFGLLKASTITTWILALLENRYKYFEGSWYITEQQSLF</sequence>
<proteinExistence type="predicted"/>
<keyword evidence="3" id="KW-1185">Reference proteome</keyword>
<dbReference type="RefSeq" id="WP_175506243.1">
    <property type="nucleotide sequence ID" value="NZ_CP054841.1"/>
</dbReference>
<geneLocation type="plasmid" evidence="2 3">
    <name>unnamed1</name>
</geneLocation>
<accession>A0A6N1X7S3</accession>
<evidence type="ECO:0000313" key="2">
    <source>
        <dbReference type="EMBL" id="QKV55454.1"/>
    </source>
</evidence>
<dbReference type="Pfam" id="PF06054">
    <property type="entry name" value="CoiA_nuc"/>
    <property type="match status" value="1"/>
</dbReference>
<dbReference type="InterPro" id="IPR010330">
    <property type="entry name" value="CoiA_nuc"/>
</dbReference>
<name>A0A6N1X7S3_9BURK</name>
<dbReference type="AlphaFoldDB" id="A0A6N1X7S3"/>
<protein>
    <recommendedName>
        <fullName evidence="1">Competence protein CoiA nuclease-like domain-containing protein</fullName>
    </recommendedName>
</protein>
<dbReference type="KEGG" id="aant:HUK68_21290"/>